<dbReference type="PANTHER" id="PTHR10925">
    <property type="entry name" value="N-ACETYLTRANSFERASE 10"/>
    <property type="match status" value="1"/>
</dbReference>
<keyword evidence="3" id="KW-0547">Nucleotide-binding</keyword>
<keyword evidence="5" id="KW-0012">Acyltransferase</keyword>
<keyword evidence="8" id="KW-1185">Reference proteome</keyword>
<protein>
    <recommendedName>
        <fullName evidence="6">TcmA/NAT10 helicase domain-containing protein</fullName>
    </recommendedName>
</protein>
<keyword evidence="4" id="KW-0067">ATP-binding</keyword>
<gene>
    <name evidence="7" type="ORF">PCOR1329_LOCUS81060</name>
</gene>
<proteinExistence type="predicted"/>
<dbReference type="InterPro" id="IPR032672">
    <property type="entry name" value="TmcA/NAT10/Kre33"/>
</dbReference>
<evidence type="ECO:0000256" key="2">
    <source>
        <dbReference type="ARBA" id="ARBA00022679"/>
    </source>
</evidence>
<dbReference type="Gene3D" id="3.40.50.300">
    <property type="entry name" value="P-loop containing nucleotide triphosphate hydrolases"/>
    <property type="match status" value="1"/>
</dbReference>
<dbReference type="InterPro" id="IPR007807">
    <property type="entry name" value="TcmA/NAT10_helicase"/>
</dbReference>
<dbReference type="Pfam" id="PF05127">
    <property type="entry name" value="NAT10_TcmA_helicase"/>
    <property type="match status" value="1"/>
</dbReference>
<keyword evidence="2" id="KW-0808">Transferase</keyword>
<evidence type="ECO:0000256" key="3">
    <source>
        <dbReference type="ARBA" id="ARBA00022741"/>
    </source>
</evidence>
<reference evidence="7" key="1">
    <citation type="submission" date="2023-10" db="EMBL/GenBank/DDBJ databases">
        <authorList>
            <person name="Chen Y."/>
            <person name="Shah S."/>
            <person name="Dougan E. K."/>
            <person name="Thang M."/>
            <person name="Chan C."/>
        </authorList>
    </citation>
    <scope>NUCLEOTIDE SEQUENCE [LARGE SCALE GENOMIC DNA]</scope>
</reference>
<comment type="caution">
    <text evidence="7">The sequence shown here is derived from an EMBL/GenBank/DDBJ whole genome shotgun (WGS) entry which is preliminary data.</text>
</comment>
<accession>A0ABN9Y2N8</accession>
<dbReference type="InterPro" id="IPR027417">
    <property type="entry name" value="P-loop_NTPase"/>
</dbReference>
<name>A0ABN9Y2N8_9DINO</name>
<comment type="subcellular location">
    <subcellularLocation>
        <location evidence="1">Nucleus</location>
    </subcellularLocation>
</comment>
<dbReference type="Proteomes" id="UP001189429">
    <property type="component" value="Unassembled WGS sequence"/>
</dbReference>
<dbReference type="EMBL" id="CAUYUJ010021537">
    <property type="protein sequence ID" value="CAK0905318.1"/>
    <property type="molecule type" value="Genomic_DNA"/>
</dbReference>
<evidence type="ECO:0000313" key="7">
    <source>
        <dbReference type="EMBL" id="CAK0905318.1"/>
    </source>
</evidence>
<feature type="domain" description="TcmA/NAT10 helicase" evidence="6">
    <location>
        <begin position="22"/>
        <end position="107"/>
    </location>
</feature>
<organism evidence="7 8">
    <name type="scientific">Prorocentrum cordatum</name>
    <dbReference type="NCBI Taxonomy" id="2364126"/>
    <lineage>
        <taxon>Eukaryota</taxon>
        <taxon>Sar</taxon>
        <taxon>Alveolata</taxon>
        <taxon>Dinophyceae</taxon>
        <taxon>Prorocentrales</taxon>
        <taxon>Prorocentraceae</taxon>
        <taxon>Prorocentrum</taxon>
    </lineage>
</organism>
<evidence type="ECO:0000256" key="4">
    <source>
        <dbReference type="ARBA" id="ARBA00022840"/>
    </source>
</evidence>
<evidence type="ECO:0000256" key="5">
    <source>
        <dbReference type="ARBA" id="ARBA00023315"/>
    </source>
</evidence>
<evidence type="ECO:0000256" key="1">
    <source>
        <dbReference type="ARBA" id="ARBA00004123"/>
    </source>
</evidence>
<evidence type="ECO:0000313" key="8">
    <source>
        <dbReference type="Proteomes" id="UP001189429"/>
    </source>
</evidence>
<dbReference type="PANTHER" id="PTHR10925:SF5">
    <property type="entry name" value="RNA CYTIDINE ACETYLTRANSFERASE"/>
    <property type="match status" value="1"/>
</dbReference>
<feature type="non-terminal residue" evidence="7">
    <location>
        <position position="146"/>
    </location>
</feature>
<sequence>MVRAEVSCALRHCTLAEGVPRGAQLLLVDEAAQLEPAAIEELLTARGCGVALAATVDGYEGTGQALRRSLGRLAALGAPLRQVALEEPVRWPAGDAVERLVDDALLLRAAPREHAEVGAESAELVKLRRGDLLEDEALLREVYGLL</sequence>
<evidence type="ECO:0000259" key="6">
    <source>
        <dbReference type="Pfam" id="PF05127"/>
    </source>
</evidence>